<comment type="similarity">
    <text evidence="8">Belongs to the binding-protein-dependent transport system permease family.</text>
</comment>
<evidence type="ECO:0000256" key="6">
    <source>
        <dbReference type="ARBA" id="ARBA00022989"/>
    </source>
</evidence>
<protein>
    <submittedName>
        <fullName evidence="11">Microcin C transport system permease protein</fullName>
    </submittedName>
</protein>
<evidence type="ECO:0000256" key="7">
    <source>
        <dbReference type="ARBA" id="ARBA00023136"/>
    </source>
</evidence>
<keyword evidence="7 8" id="KW-0472">Membrane</keyword>
<feature type="transmembrane region" description="Helical" evidence="8">
    <location>
        <begin position="203"/>
        <end position="228"/>
    </location>
</feature>
<dbReference type="FunFam" id="1.10.3720.10:FF:000005">
    <property type="entry name" value="Microcin C ABC transporter permease"/>
    <property type="match status" value="1"/>
</dbReference>
<evidence type="ECO:0000256" key="5">
    <source>
        <dbReference type="ARBA" id="ARBA00022692"/>
    </source>
</evidence>
<evidence type="ECO:0000256" key="3">
    <source>
        <dbReference type="ARBA" id="ARBA00022475"/>
    </source>
</evidence>
<dbReference type="PANTHER" id="PTHR30325">
    <property type="entry name" value="MEMBRANE COMPONENT OF ABC TRANSPORTER"/>
    <property type="match status" value="1"/>
</dbReference>
<evidence type="ECO:0000256" key="2">
    <source>
        <dbReference type="ARBA" id="ARBA00022448"/>
    </source>
</evidence>
<keyword evidence="4" id="KW-0997">Cell inner membrane</keyword>
<dbReference type="Pfam" id="PF00528">
    <property type="entry name" value="BPD_transp_1"/>
    <property type="match status" value="1"/>
</dbReference>
<dbReference type="Proteomes" id="UP000199423">
    <property type="component" value="Unassembled WGS sequence"/>
</dbReference>
<keyword evidence="5 8" id="KW-0812">Transmembrane</keyword>
<keyword evidence="2 8" id="KW-0813">Transport</keyword>
<dbReference type="EMBL" id="FPCH01000001">
    <property type="protein sequence ID" value="SFV26409.1"/>
    <property type="molecule type" value="Genomic_DNA"/>
</dbReference>
<dbReference type="AlphaFoldDB" id="A0A1I7MVI4"/>
<dbReference type="SUPFAM" id="SSF161098">
    <property type="entry name" value="MetI-like"/>
    <property type="match status" value="1"/>
</dbReference>
<accession>A0A1I7MVI4</accession>
<sequence length="404" mass="44932">MDQRADRASGATVSPEAAPAKSRLQRLRQRFRLSPVNRRRWERFKSHKIGYRSFIIFTCLFVASLFAEFIANDRPLIASYKGEILFPVLVDYPEEKFGGFLAVTDYRTPDIANEINANGWMLWPPIRYSYSTINKDYPGRIGESGVCLGYPAPPPWATSLKLCPAPPDQLPRYEELGNTNWLGLDDQGRDVLARVIYGFRISVLFGLILTIVSSAVGVVAGAVQGYFGGRVDLIFQRLLEIWNSIPELFVLLIISSLFVPGFWTLLGILMIFSWTSLVGLVRAEFLRGRNLEYVRAARALGLSDWQIMFKHLLPNAMVATLTFLPFKLSGGIAALTALDFLGLGMPPGSPSLGELLLQGKKHLEAPWLGISGFIAVSIILSLAIFMGEAVRDALDPRKTFRGKS</sequence>
<feature type="transmembrane region" description="Helical" evidence="8">
    <location>
        <begin position="248"/>
        <end position="281"/>
    </location>
</feature>
<organism evidence="11 12">
    <name type="scientific">Hyphomicrobium facile</name>
    <dbReference type="NCBI Taxonomy" id="51670"/>
    <lineage>
        <taxon>Bacteria</taxon>
        <taxon>Pseudomonadati</taxon>
        <taxon>Pseudomonadota</taxon>
        <taxon>Alphaproteobacteria</taxon>
        <taxon>Hyphomicrobiales</taxon>
        <taxon>Hyphomicrobiaceae</taxon>
        <taxon>Hyphomicrobium</taxon>
    </lineage>
</organism>
<dbReference type="GO" id="GO:0055085">
    <property type="term" value="P:transmembrane transport"/>
    <property type="evidence" value="ECO:0007669"/>
    <property type="project" value="InterPro"/>
</dbReference>
<evidence type="ECO:0000256" key="1">
    <source>
        <dbReference type="ARBA" id="ARBA00004429"/>
    </source>
</evidence>
<dbReference type="PANTHER" id="PTHR30325:SF0">
    <property type="entry name" value="INNER MEMBRANE ABC TRANSPORTER PERMEASE PROTEIN YEJE"/>
    <property type="match status" value="1"/>
</dbReference>
<dbReference type="STRING" id="51670.SAMN04488557_0464"/>
<feature type="transmembrane region" description="Helical" evidence="8">
    <location>
        <begin position="318"/>
        <end position="345"/>
    </location>
</feature>
<dbReference type="InterPro" id="IPR035906">
    <property type="entry name" value="MetI-like_sf"/>
</dbReference>
<dbReference type="PROSITE" id="PS50928">
    <property type="entry name" value="ABC_TM1"/>
    <property type="match status" value="1"/>
</dbReference>
<keyword evidence="6 8" id="KW-1133">Transmembrane helix</keyword>
<name>A0A1I7MVI4_9HYPH</name>
<evidence type="ECO:0000256" key="8">
    <source>
        <dbReference type="RuleBase" id="RU363032"/>
    </source>
</evidence>
<dbReference type="GO" id="GO:0042884">
    <property type="term" value="P:microcin transport"/>
    <property type="evidence" value="ECO:0007669"/>
    <property type="project" value="TreeGrafter"/>
</dbReference>
<keyword evidence="12" id="KW-1185">Reference proteome</keyword>
<evidence type="ECO:0000313" key="12">
    <source>
        <dbReference type="Proteomes" id="UP000199423"/>
    </source>
</evidence>
<dbReference type="RefSeq" id="WP_244531120.1">
    <property type="nucleotide sequence ID" value="NZ_FPCH01000001.1"/>
</dbReference>
<feature type="domain" description="ABC transmembrane type-1" evidence="10">
    <location>
        <begin position="199"/>
        <end position="391"/>
    </location>
</feature>
<gene>
    <name evidence="11" type="ORF">SAMN04488557_0464</name>
</gene>
<feature type="transmembrane region" description="Helical" evidence="8">
    <location>
        <begin position="49"/>
        <end position="71"/>
    </location>
</feature>
<comment type="subcellular location">
    <subcellularLocation>
        <location evidence="1">Cell inner membrane</location>
        <topology evidence="1">Multi-pass membrane protein</topology>
    </subcellularLocation>
    <subcellularLocation>
        <location evidence="8">Cell membrane</location>
        <topology evidence="8">Multi-pass membrane protein</topology>
    </subcellularLocation>
</comment>
<dbReference type="CDD" id="cd06261">
    <property type="entry name" value="TM_PBP2"/>
    <property type="match status" value="1"/>
</dbReference>
<evidence type="ECO:0000256" key="4">
    <source>
        <dbReference type="ARBA" id="ARBA00022519"/>
    </source>
</evidence>
<dbReference type="InterPro" id="IPR000515">
    <property type="entry name" value="MetI-like"/>
</dbReference>
<keyword evidence="3" id="KW-1003">Cell membrane</keyword>
<reference evidence="12" key="1">
    <citation type="submission" date="2016-10" db="EMBL/GenBank/DDBJ databases">
        <authorList>
            <person name="Varghese N."/>
            <person name="Submissions S."/>
        </authorList>
    </citation>
    <scope>NUCLEOTIDE SEQUENCE [LARGE SCALE GENOMIC DNA]</scope>
    <source>
        <strain evidence="12">DSM 1565</strain>
    </source>
</reference>
<dbReference type="GO" id="GO:0005886">
    <property type="term" value="C:plasma membrane"/>
    <property type="evidence" value="ECO:0007669"/>
    <property type="project" value="UniProtKB-SubCell"/>
</dbReference>
<proteinExistence type="inferred from homology"/>
<evidence type="ECO:0000259" key="10">
    <source>
        <dbReference type="PROSITE" id="PS50928"/>
    </source>
</evidence>
<feature type="transmembrane region" description="Helical" evidence="8">
    <location>
        <begin position="365"/>
        <end position="387"/>
    </location>
</feature>
<feature type="region of interest" description="Disordered" evidence="9">
    <location>
        <begin position="1"/>
        <end position="20"/>
    </location>
</feature>
<dbReference type="Gene3D" id="1.10.3720.10">
    <property type="entry name" value="MetI-like"/>
    <property type="match status" value="1"/>
</dbReference>
<evidence type="ECO:0000256" key="9">
    <source>
        <dbReference type="SAM" id="MobiDB-lite"/>
    </source>
</evidence>
<evidence type="ECO:0000313" key="11">
    <source>
        <dbReference type="EMBL" id="SFV26409.1"/>
    </source>
</evidence>